<gene>
    <name evidence="3" type="ORF">GCM10022409_28950</name>
</gene>
<dbReference type="InterPro" id="IPR050879">
    <property type="entry name" value="Acyltransferase_3"/>
</dbReference>
<name>A0ABP7UDT8_9BACT</name>
<feature type="transmembrane region" description="Helical" evidence="1">
    <location>
        <begin position="259"/>
        <end position="276"/>
    </location>
</feature>
<keyword evidence="1" id="KW-0472">Membrane</keyword>
<feature type="transmembrane region" description="Helical" evidence="1">
    <location>
        <begin position="224"/>
        <end position="247"/>
    </location>
</feature>
<dbReference type="EMBL" id="BAABDK010000022">
    <property type="protein sequence ID" value="GAA4041151.1"/>
    <property type="molecule type" value="Genomic_DNA"/>
</dbReference>
<feature type="transmembrane region" description="Helical" evidence="1">
    <location>
        <begin position="155"/>
        <end position="176"/>
    </location>
</feature>
<keyword evidence="1" id="KW-1133">Transmembrane helix</keyword>
<keyword evidence="3" id="KW-0012">Acyltransferase</keyword>
<keyword evidence="1" id="KW-0812">Transmembrane</keyword>
<dbReference type="PANTHER" id="PTHR23028:SF53">
    <property type="entry name" value="ACYL_TRANSF_3 DOMAIN-CONTAINING PROTEIN"/>
    <property type="match status" value="1"/>
</dbReference>
<feature type="transmembrane region" description="Helical" evidence="1">
    <location>
        <begin position="282"/>
        <end position="306"/>
    </location>
</feature>
<organism evidence="3 4">
    <name type="scientific">Hymenobacter glaciei</name>
    <dbReference type="NCBI Taxonomy" id="877209"/>
    <lineage>
        <taxon>Bacteria</taxon>
        <taxon>Pseudomonadati</taxon>
        <taxon>Bacteroidota</taxon>
        <taxon>Cytophagia</taxon>
        <taxon>Cytophagales</taxon>
        <taxon>Hymenobacteraceae</taxon>
        <taxon>Hymenobacter</taxon>
    </lineage>
</organism>
<sequence length="402" mass="44225">MWPITFGRKNSPCLFLMTTNELPAPGARLPGLDHLRALAIGQVLLFHYRIFAHPEWLTTVGQFGWTGVDLFFVLSGYLIAAQLFQKLARRGRLSLATYFIKRTFRILPAYFVVVALYFGVPAFREREALPPLWKFLTFTQNFGLDLQLGGTFSHAWSLCVEEQFYLLLPLGLLAFASGRPGKWAAAALPALVVVGFGARLLSWYGAVAPQLGSEQAPLAWYKYVYYPTYNRLDGLVMGIAIAALFHFRPQVAARLARHGNGLALLGAVVLAGAFWVCRDPQAFTASIFGFPLVALGYGLLVVAAISPGSVLHRHASRVSAKVAALSFAIYLTHKGIIHLTQEWFSAHGVGLESNAMMLLCLGTVLAAGWLLNEAVEKPFLKLRKRLLARRRTVAQPALAGVE</sequence>
<feature type="transmembrane region" description="Helical" evidence="1">
    <location>
        <begin position="63"/>
        <end position="84"/>
    </location>
</feature>
<comment type="caution">
    <text evidence="3">The sequence shown here is derived from an EMBL/GenBank/DDBJ whole genome shotgun (WGS) entry which is preliminary data.</text>
</comment>
<feature type="domain" description="Acyltransferase 3" evidence="2">
    <location>
        <begin position="30"/>
        <end position="371"/>
    </location>
</feature>
<proteinExistence type="predicted"/>
<reference evidence="4" key="1">
    <citation type="journal article" date="2019" name="Int. J. Syst. Evol. Microbiol.">
        <title>The Global Catalogue of Microorganisms (GCM) 10K type strain sequencing project: providing services to taxonomists for standard genome sequencing and annotation.</title>
        <authorList>
            <consortium name="The Broad Institute Genomics Platform"/>
            <consortium name="The Broad Institute Genome Sequencing Center for Infectious Disease"/>
            <person name="Wu L."/>
            <person name="Ma J."/>
        </authorList>
    </citation>
    <scope>NUCLEOTIDE SEQUENCE [LARGE SCALE GENOMIC DNA]</scope>
    <source>
        <strain evidence="4">JCM 17225</strain>
    </source>
</reference>
<keyword evidence="4" id="KW-1185">Reference proteome</keyword>
<evidence type="ECO:0000259" key="2">
    <source>
        <dbReference type="Pfam" id="PF01757"/>
    </source>
</evidence>
<feature type="transmembrane region" description="Helical" evidence="1">
    <location>
        <begin position="183"/>
        <end position="204"/>
    </location>
</feature>
<dbReference type="InterPro" id="IPR002656">
    <property type="entry name" value="Acyl_transf_3_dom"/>
</dbReference>
<accession>A0ABP7UDT8</accession>
<feature type="transmembrane region" description="Helical" evidence="1">
    <location>
        <begin position="104"/>
        <end position="123"/>
    </location>
</feature>
<dbReference type="PANTHER" id="PTHR23028">
    <property type="entry name" value="ACETYLTRANSFERASE"/>
    <property type="match status" value="1"/>
</dbReference>
<feature type="transmembrane region" description="Helical" evidence="1">
    <location>
        <begin position="318"/>
        <end position="336"/>
    </location>
</feature>
<protein>
    <submittedName>
        <fullName evidence="3">Acyltransferase</fullName>
    </submittedName>
</protein>
<evidence type="ECO:0000256" key="1">
    <source>
        <dbReference type="SAM" id="Phobius"/>
    </source>
</evidence>
<dbReference type="Pfam" id="PF01757">
    <property type="entry name" value="Acyl_transf_3"/>
    <property type="match status" value="1"/>
</dbReference>
<evidence type="ECO:0000313" key="3">
    <source>
        <dbReference type="EMBL" id="GAA4041151.1"/>
    </source>
</evidence>
<keyword evidence="3" id="KW-0808">Transferase</keyword>
<dbReference type="GO" id="GO:0016746">
    <property type="term" value="F:acyltransferase activity"/>
    <property type="evidence" value="ECO:0007669"/>
    <property type="project" value="UniProtKB-KW"/>
</dbReference>
<feature type="transmembrane region" description="Helical" evidence="1">
    <location>
        <begin position="356"/>
        <end position="375"/>
    </location>
</feature>
<evidence type="ECO:0000313" key="4">
    <source>
        <dbReference type="Proteomes" id="UP001501469"/>
    </source>
</evidence>
<dbReference type="Proteomes" id="UP001501469">
    <property type="component" value="Unassembled WGS sequence"/>
</dbReference>